<keyword evidence="8" id="KW-0479">Metal-binding</keyword>
<dbReference type="InterPro" id="IPR001841">
    <property type="entry name" value="Znf_RING"/>
</dbReference>
<comment type="pathway">
    <text evidence="4">Protein modification; protein ubiquitination.</text>
</comment>
<evidence type="ECO:0000256" key="13">
    <source>
        <dbReference type="PROSITE-ProRule" id="PRU00175"/>
    </source>
</evidence>
<dbReference type="SMART" id="SM00184">
    <property type="entry name" value="RING"/>
    <property type="match status" value="1"/>
</dbReference>
<dbReference type="PANTHER" id="PTHR15710:SF21">
    <property type="entry name" value="E3 UBIQUITIN-PROTEIN LIGASE RNF126"/>
    <property type="match status" value="1"/>
</dbReference>
<keyword evidence="7" id="KW-0808">Transferase</keyword>
<reference evidence="16" key="3">
    <citation type="submission" date="2025-09" db="UniProtKB">
        <authorList>
            <consortium name="Ensembl"/>
        </authorList>
    </citation>
    <scope>IDENTIFICATION</scope>
</reference>
<dbReference type="FunFam" id="3.30.40.10:FF:000069">
    <property type="entry name" value="E3 ubiquitin-protein ligase RNF115"/>
    <property type="match status" value="1"/>
</dbReference>
<dbReference type="Proteomes" id="UP000472264">
    <property type="component" value="Chromosome 4"/>
</dbReference>
<dbReference type="GO" id="GO:0061630">
    <property type="term" value="F:ubiquitin protein ligase activity"/>
    <property type="evidence" value="ECO:0007669"/>
    <property type="project" value="UniProtKB-EC"/>
</dbReference>
<dbReference type="PANTHER" id="PTHR15710">
    <property type="entry name" value="E3 UBIQUITIN-PROTEIN LIGASE PRAJA"/>
    <property type="match status" value="1"/>
</dbReference>
<dbReference type="Pfam" id="PF13639">
    <property type="entry name" value="zf-RING_2"/>
    <property type="match status" value="1"/>
</dbReference>
<feature type="region of interest" description="Disordered" evidence="14">
    <location>
        <begin position="88"/>
        <end position="130"/>
    </location>
</feature>
<dbReference type="GO" id="GO:0000209">
    <property type="term" value="P:protein polyubiquitination"/>
    <property type="evidence" value="ECO:0007669"/>
    <property type="project" value="UniProtKB-ARBA"/>
</dbReference>
<reference evidence="16" key="2">
    <citation type="submission" date="2025-08" db="UniProtKB">
        <authorList>
            <consortium name="Ensembl"/>
        </authorList>
    </citation>
    <scope>IDENTIFICATION</scope>
</reference>
<reference evidence="16" key="1">
    <citation type="submission" date="2021-04" db="EMBL/GenBank/DDBJ databases">
        <authorList>
            <consortium name="Wellcome Sanger Institute Data Sharing"/>
        </authorList>
    </citation>
    <scope>NUCLEOTIDE SEQUENCE [LARGE SCALE GENOMIC DNA]</scope>
</reference>
<proteinExistence type="predicted"/>
<dbReference type="EC" id="2.3.2.27" evidence="5"/>
<gene>
    <name evidence="16" type="primary">LOC115042081</name>
</gene>
<evidence type="ECO:0000256" key="2">
    <source>
        <dbReference type="ARBA" id="ARBA00004123"/>
    </source>
</evidence>
<dbReference type="InterPro" id="IPR013083">
    <property type="entry name" value="Znf_RING/FYVE/PHD"/>
</dbReference>
<keyword evidence="10" id="KW-0833">Ubl conjugation pathway</keyword>
<evidence type="ECO:0000256" key="14">
    <source>
        <dbReference type="SAM" id="MobiDB-lite"/>
    </source>
</evidence>
<dbReference type="PROSITE" id="PS50089">
    <property type="entry name" value="ZF_RING_2"/>
    <property type="match status" value="1"/>
</dbReference>
<dbReference type="Ensembl" id="ENSENLT00000000356.1">
    <property type="protein sequence ID" value="ENSENLP00000000312.1"/>
    <property type="gene ID" value="ENSENLG00000000199.1"/>
</dbReference>
<comment type="subcellular location">
    <subcellularLocation>
        <location evidence="3">Cytoplasm</location>
    </subcellularLocation>
    <subcellularLocation>
        <location evidence="2">Nucleus</location>
    </subcellularLocation>
</comment>
<name>A0A665T499_ECHNA</name>
<feature type="region of interest" description="Disordered" evidence="14">
    <location>
        <begin position="269"/>
        <end position="308"/>
    </location>
</feature>
<evidence type="ECO:0000256" key="3">
    <source>
        <dbReference type="ARBA" id="ARBA00004496"/>
    </source>
</evidence>
<evidence type="ECO:0000256" key="1">
    <source>
        <dbReference type="ARBA" id="ARBA00000900"/>
    </source>
</evidence>
<dbReference type="InterPro" id="IPR039571">
    <property type="entry name" value="RNF126_RING-H2"/>
</dbReference>
<evidence type="ECO:0000256" key="12">
    <source>
        <dbReference type="ARBA" id="ARBA00023242"/>
    </source>
</evidence>
<dbReference type="AlphaFoldDB" id="A0A665T499"/>
<dbReference type="GO" id="GO:0008270">
    <property type="term" value="F:zinc ion binding"/>
    <property type="evidence" value="ECO:0007669"/>
    <property type="project" value="UniProtKB-KW"/>
</dbReference>
<keyword evidence="17" id="KW-1185">Reference proteome</keyword>
<keyword evidence="12" id="KW-0539">Nucleus</keyword>
<protein>
    <recommendedName>
        <fullName evidence="5">RING-type E3 ubiquitin transferase</fullName>
        <ecNumber evidence="5">2.3.2.27</ecNumber>
    </recommendedName>
</protein>
<evidence type="ECO:0000256" key="7">
    <source>
        <dbReference type="ARBA" id="ARBA00022679"/>
    </source>
</evidence>
<evidence type="ECO:0000256" key="5">
    <source>
        <dbReference type="ARBA" id="ARBA00012483"/>
    </source>
</evidence>
<feature type="domain" description="RING-type" evidence="15">
    <location>
        <begin position="219"/>
        <end position="260"/>
    </location>
</feature>
<feature type="compositionally biased region" description="Basic residues" evidence="14">
    <location>
        <begin position="115"/>
        <end position="125"/>
    </location>
</feature>
<keyword evidence="9 13" id="KW-0863">Zinc-finger</keyword>
<dbReference type="Gene3D" id="3.30.40.10">
    <property type="entry name" value="Zinc/RING finger domain, C3HC4 (zinc finger)"/>
    <property type="match status" value="1"/>
</dbReference>
<dbReference type="CDD" id="cd16801">
    <property type="entry name" value="RING-H2_RNF126"/>
    <property type="match status" value="1"/>
</dbReference>
<dbReference type="InterPro" id="IPR039525">
    <property type="entry name" value="RNF126-like_zinc-ribbon"/>
</dbReference>
<accession>A0A665T499</accession>
<sequence>MAEAPPWPSRFFCHRCSAEISPRLPEYTCPRCESGFIEELLEERRCVLTTINLLKGTNTDQHLFTFPSGYGQFALGVFDDSFDFGAGLGTEDNRDAENRRERETASRQRYGARQPRSRHGSRRQAGRHEGVPTLEGIIQQLVNGIIAPTAMPNIGVGPWGVLHSNPMDYAWGANGLDAIITQLLNQFENTGPPPADRDKIKSLPTVKITEEHVASGLECPVCKEDYSVGENVRQLPCNHMFHNDCIVPWLEQHDTCPVCRKSLSGQNTAMNPPELSGMNFTSSSSSSSSSSTPQSSSSTSNENSTDNS</sequence>
<evidence type="ECO:0000256" key="6">
    <source>
        <dbReference type="ARBA" id="ARBA00022490"/>
    </source>
</evidence>
<evidence type="ECO:0000256" key="8">
    <source>
        <dbReference type="ARBA" id="ARBA00022723"/>
    </source>
</evidence>
<dbReference type="GO" id="GO:0005634">
    <property type="term" value="C:nucleus"/>
    <property type="evidence" value="ECO:0007669"/>
    <property type="project" value="UniProtKB-SubCell"/>
</dbReference>
<evidence type="ECO:0000256" key="9">
    <source>
        <dbReference type="ARBA" id="ARBA00022771"/>
    </source>
</evidence>
<evidence type="ECO:0000256" key="10">
    <source>
        <dbReference type="ARBA" id="ARBA00022786"/>
    </source>
</evidence>
<keyword evidence="11" id="KW-0862">Zinc</keyword>
<evidence type="ECO:0000313" key="16">
    <source>
        <dbReference type="Ensembl" id="ENSENLP00000000312.1"/>
    </source>
</evidence>
<evidence type="ECO:0000259" key="15">
    <source>
        <dbReference type="PROSITE" id="PS50089"/>
    </source>
</evidence>
<feature type="compositionally biased region" description="Basic and acidic residues" evidence="14">
    <location>
        <begin position="91"/>
        <end position="106"/>
    </location>
</feature>
<evidence type="ECO:0000256" key="4">
    <source>
        <dbReference type="ARBA" id="ARBA00004906"/>
    </source>
</evidence>
<feature type="compositionally biased region" description="Low complexity" evidence="14">
    <location>
        <begin position="276"/>
        <end position="308"/>
    </location>
</feature>
<dbReference type="Pfam" id="PF14369">
    <property type="entry name" value="Zn_ribbon_19"/>
    <property type="match status" value="1"/>
</dbReference>
<keyword evidence="6" id="KW-0963">Cytoplasm</keyword>
<dbReference type="SUPFAM" id="SSF57850">
    <property type="entry name" value="RING/U-box"/>
    <property type="match status" value="1"/>
</dbReference>
<evidence type="ECO:0000313" key="17">
    <source>
        <dbReference type="Proteomes" id="UP000472264"/>
    </source>
</evidence>
<comment type="catalytic activity">
    <reaction evidence="1">
        <text>S-ubiquitinyl-[E2 ubiquitin-conjugating enzyme]-L-cysteine + [acceptor protein]-L-lysine = [E2 ubiquitin-conjugating enzyme]-L-cysteine + N(6)-ubiquitinyl-[acceptor protein]-L-lysine.</text>
        <dbReference type="EC" id="2.3.2.27"/>
    </reaction>
</comment>
<organism evidence="16 17">
    <name type="scientific">Echeneis naucrates</name>
    <name type="common">Live sharksucker</name>
    <dbReference type="NCBI Taxonomy" id="173247"/>
    <lineage>
        <taxon>Eukaryota</taxon>
        <taxon>Metazoa</taxon>
        <taxon>Chordata</taxon>
        <taxon>Craniata</taxon>
        <taxon>Vertebrata</taxon>
        <taxon>Euteleostomi</taxon>
        <taxon>Actinopterygii</taxon>
        <taxon>Neopterygii</taxon>
        <taxon>Teleostei</taxon>
        <taxon>Neoteleostei</taxon>
        <taxon>Acanthomorphata</taxon>
        <taxon>Carangaria</taxon>
        <taxon>Carangiformes</taxon>
        <taxon>Echeneidae</taxon>
        <taxon>Echeneis</taxon>
    </lineage>
</organism>
<dbReference type="GO" id="GO:0005737">
    <property type="term" value="C:cytoplasm"/>
    <property type="evidence" value="ECO:0007669"/>
    <property type="project" value="UniProtKB-SubCell"/>
</dbReference>
<evidence type="ECO:0000256" key="11">
    <source>
        <dbReference type="ARBA" id="ARBA00022833"/>
    </source>
</evidence>